<evidence type="ECO:0000313" key="2">
    <source>
        <dbReference type="Proteomes" id="UP001056120"/>
    </source>
</evidence>
<proteinExistence type="predicted"/>
<evidence type="ECO:0000313" key="1">
    <source>
        <dbReference type="EMBL" id="KAI3804294.1"/>
    </source>
</evidence>
<dbReference type="EMBL" id="CM042026">
    <property type="protein sequence ID" value="KAI3804294.1"/>
    <property type="molecule type" value="Genomic_DNA"/>
</dbReference>
<keyword evidence="2" id="KW-1185">Reference proteome</keyword>
<accession>A0ACB9I7V1</accession>
<reference evidence="1 2" key="2">
    <citation type="journal article" date="2022" name="Mol. Ecol. Resour.">
        <title>The genomes of chicory, endive, great burdock and yacon provide insights into Asteraceae paleo-polyploidization history and plant inulin production.</title>
        <authorList>
            <person name="Fan W."/>
            <person name="Wang S."/>
            <person name="Wang H."/>
            <person name="Wang A."/>
            <person name="Jiang F."/>
            <person name="Liu H."/>
            <person name="Zhao H."/>
            <person name="Xu D."/>
            <person name="Zhang Y."/>
        </authorList>
    </citation>
    <scope>NUCLEOTIDE SEQUENCE [LARGE SCALE GENOMIC DNA]</scope>
    <source>
        <strain evidence="2">cv. Yunnan</strain>
        <tissue evidence="1">Leaves</tissue>
    </source>
</reference>
<sequence>MLESLWFGVPTATWPMYAEQQMNAFQMTVELGLAIDLKLDYKMTMFNPEGEVAIVMAEEIERGIRRLMEDEEKLSLVRVLSQSEIRKPFNAWKWAPL</sequence>
<organism evidence="1 2">
    <name type="scientific">Smallanthus sonchifolius</name>
    <dbReference type="NCBI Taxonomy" id="185202"/>
    <lineage>
        <taxon>Eukaryota</taxon>
        <taxon>Viridiplantae</taxon>
        <taxon>Streptophyta</taxon>
        <taxon>Embryophyta</taxon>
        <taxon>Tracheophyta</taxon>
        <taxon>Spermatophyta</taxon>
        <taxon>Magnoliopsida</taxon>
        <taxon>eudicotyledons</taxon>
        <taxon>Gunneridae</taxon>
        <taxon>Pentapetalae</taxon>
        <taxon>asterids</taxon>
        <taxon>campanulids</taxon>
        <taxon>Asterales</taxon>
        <taxon>Asteraceae</taxon>
        <taxon>Asteroideae</taxon>
        <taxon>Heliantheae alliance</taxon>
        <taxon>Millerieae</taxon>
        <taxon>Smallanthus</taxon>
    </lineage>
</organism>
<name>A0ACB9I7V1_9ASTR</name>
<gene>
    <name evidence="1" type="ORF">L1987_25726</name>
</gene>
<reference evidence="2" key="1">
    <citation type="journal article" date="2022" name="Mol. Ecol. Resour.">
        <title>The genomes of chicory, endive, great burdock and yacon provide insights into Asteraceae palaeo-polyploidization history and plant inulin production.</title>
        <authorList>
            <person name="Fan W."/>
            <person name="Wang S."/>
            <person name="Wang H."/>
            <person name="Wang A."/>
            <person name="Jiang F."/>
            <person name="Liu H."/>
            <person name="Zhao H."/>
            <person name="Xu D."/>
            <person name="Zhang Y."/>
        </authorList>
    </citation>
    <scope>NUCLEOTIDE SEQUENCE [LARGE SCALE GENOMIC DNA]</scope>
    <source>
        <strain evidence="2">cv. Yunnan</strain>
    </source>
</reference>
<comment type="caution">
    <text evidence="1">The sequence shown here is derived from an EMBL/GenBank/DDBJ whole genome shotgun (WGS) entry which is preliminary data.</text>
</comment>
<dbReference type="Proteomes" id="UP001056120">
    <property type="component" value="Linkage Group LG09"/>
</dbReference>
<protein>
    <submittedName>
        <fullName evidence="1">Uncharacterized protein</fullName>
    </submittedName>
</protein>